<evidence type="ECO:0000313" key="3">
    <source>
        <dbReference type="Proteomes" id="UP001310386"/>
    </source>
</evidence>
<sequence>MNTDVSYSLETIDVRGLRVRLYRAGKGEPLLWLHGANGGGWNPFLQQLSSRYEVLAPEHPGFGQSDLPDWFDSIEDMAFHYRDFLDTLGYERVTICGSSLGGWIGLQLALIQAHRVKKLIVSDVAGVHIPGRDSIDPFTLTVPQLTERCFYDTSRLPKTPQLSEMPVEMIRNRAMFARLTWERGCDPKLLHRLGGLSVPVLIVWGRQDELVPLSSGEKLKKAIPDSELFVIDECGHLPYVEKPEDFLNRIASFI</sequence>
<dbReference type="InterPro" id="IPR050266">
    <property type="entry name" value="AB_hydrolase_sf"/>
</dbReference>
<dbReference type="PANTHER" id="PTHR43798">
    <property type="entry name" value="MONOACYLGLYCEROL LIPASE"/>
    <property type="match status" value="1"/>
</dbReference>
<evidence type="ECO:0000313" key="2">
    <source>
        <dbReference type="EMBL" id="MEB3102131.1"/>
    </source>
</evidence>
<comment type="caution">
    <text evidence="2">The sequence shown here is derived from an EMBL/GenBank/DDBJ whole genome shotgun (WGS) entry which is preliminary data.</text>
</comment>
<gene>
    <name evidence="2" type="ORF">VF724_10700</name>
</gene>
<dbReference type="RefSeq" id="WP_371754247.1">
    <property type="nucleotide sequence ID" value="NZ_JAYJLD010000013.1"/>
</dbReference>
<keyword evidence="3" id="KW-1185">Reference proteome</keyword>
<dbReference type="PRINTS" id="PR00111">
    <property type="entry name" value="ABHYDROLASE"/>
</dbReference>
<protein>
    <submittedName>
        <fullName evidence="2">Alpha/beta hydrolase</fullName>
    </submittedName>
</protein>
<organism evidence="2 3">
    <name type="scientific">Ferviditalea candida</name>
    <dbReference type="NCBI Taxonomy" id="3108399"/>
    <lineage>
        <taxon>Bacteria</taxon>
        <taxon>Bacillati</taxon>
        <taxon>Bacillota</taxon>
        <taxon>Bacilli</taxon>
        <taxon>Bacillales</taxon>
        <taxon>Paenibacillaceae</taxon>
        <taxon>Ferviditalea</taxon>
    </lineage>
</organism>
<evidence type="ECO:0000259" key="1">
    <source>
        <dbReference type="Pfam" id="PF12697"/>
    </source>
</evidence>
<dbReference type="Proteomes" id="UP001310386">
    <property type="component" value="Unassembled WGS sequence"/>
</dbReference>
<dbReference type="EMBL" id="JAYJLD010000013">
    <property type="protein sequence ID" value="MEB3102131.1"/>
    <property type="molecule type" value="Genomic_DNA"/>
</dbReference>
<dbReference type="Gene3D" id="3.40.50.1820">
    <property type="entry name" value="alpha/beta hydrolase"/>
    <property type="match status" value="1"/>
</dbReference>
<dbReference type="SUPFAM" id="SSF53474">
    <property type="entry name" value="alpha/beta-Hydrolases"/>
    <property type="match status" value="1"/>
</dbReference>
<dbReference type="Pfam" id="PF12697">
    <property type="entry name" value="Abhydrolase_6"/>
    <property type="match status" value="1"/>
</dbReference>
<feature type="domain" description="AB hydrolase-1" evidence="1">
    <location>
        <begin position="30"/>
        <end position="247"/>
    </location>
</feature>
<dbReference type="InterPro" id="IPR000073">
    <property type="entry name" value="AB_hydrolase_1"/>
</dbReference>
<keyword evidence="2" id="KW-0378">Hydrolase</keyword>
<name>A0ABU5ZI00_9BACL</name>
<reference evidence="2" key="1">
    <citation type="submission" date="2023-12" db="EMBL/GenBank/DDBJ databases">
        <title>Fervidustalea candida gen. nov., sp. nov., a novel member of the family Paenibacillaceae isolated from a geothermal area.</title>
        <authorList>
            <person name="Li W.-J."/>
            <person name="Jiao J.-Y."/>
            <person name="Chen Y."/>
        </authorList>
    </citation>
    <scope>NUCLEOTIDE SEQUENCE</scope>
    <source>
        <strain evidence="2">SYSU GA230002</strain>
    </source>
</reference>
<dbReference type="GO" id="GO:0016787">
    <property type="term" value="F:hydrolase activity"/>
    <property type="evidence" value="ECO:0007669"/>
    <property type="project" value="UniProtKB-KW"/>
</dbReference>
<accession>A0ABU5ZI00</accession>
<proteinExistence type="predicted"/>
<dbReference type="InterPro" id="IPR029058">
    <property type="entry name" value="AB_hydrolase_fold"/>
</dbReference>
<dbReference type="PANTHER" id="PTHR43798:SF33">
    <property type="entry name" value="HYDROLASE, PUTATIVE (AFU_ORTHOLOGUE AFUA_2G14860)-RELATED"/>
    <property type="match status" value="1"/>
</dbReference>